<protein>
    <submittedName>
        <fullName evidence="1">Uncharacterized protein</fullName>
    </submittedName>
</protein>
<sequence length="42" mass="4841">MIKLNITNLKVLQETINKVLPNKFLLLSLPRILITNCFAFVL</sequence>
<reference evidence="1" key="1">
    <citation type="submission" date="2016-04" db="EMBL/GenBank/DDBJ databases">
        <authorList>
            <person name="Evans L.H."/>
            <person name="Alamgir A."/>
            <person name="Owens N."/>
            <person name="Weber N.D."/>
            <person name="Virtaneva K."/>
            <person name="Barbian K."/>
            <person name="Babar A."/>
            <person name="Rosenke K."/>
        </authorList>
    </citation>
    <scope>NUCLEOTIDE SEQUENCE</scope>
    <source>
        <strain evidence="1">86-1</strain>
    </source>
</reference>
<accession>A0A212ITW9</accession>
<dbReference type="EMBL" id="FLUM01000001">
    <property type="protein sequence ID" value="SBV90668.1"/>
    <property type="molecule type" value="Genomic_DNA"/>
</dbReference>
<name>A0A212ITW9_9BACT</name>
<evidence type="ECO:0000313" key="1">
    <source>
        <dbReference type="EMBL" id="SBV90668.1"/>
    </source>
</evidence>
<gene>
    <name evidence="1" type="ORF">KL86DYS1_10134</name>
</gene>
<proteinExistence type="predicted"/>
<organism evidence="1">
    <name type="scientific">uncultured Dysgonomonas sp</name>
    <dbReference type="NCBI Taxonomy" id="206096"/>
    <lineage>
        <taxon>Bacteria</taxon>
        <taxon>Pseudomonadati</taxon>
        <taxon>Bacteroidota</taxon>
        <taxon>Bacteroidia</taxon>
        <taxon>Bacteroidales</taxon>
        <taxon>Dysgonomonadaceae</taxon>
        <taxon>Dysgonomonas</taxon>
        <taxon>environmental samples</taxon>
    </lineage>
</organism>
<dbReference type="AlphaFoldDB" id="A0A212ITW9"/>